<keyword evidence="1" id="KW-0472">Membrane</keyword>
<name>B4SE37_PELPB</name>
<evidence type="ECO:0000313" key="2">
    <source>
        <dbReference type="EMBL" id="ACF43028.1"/>
    </source>
</evidence>
<dbReference type="OrthoDB" id="595410at2"/>
<sequence>MPLGAINYIMIALGALVIAASYWGMYLEKEVDGIFALFISPVALIGAYLWVAFGVLYRPKAAKKRPAQSS</sequence>
<proteinExistence type="predicted"/>
<keyword evidence="1" id="KW-1133">Transmembrane helix</keyword>
<organism evidence="2 3">
    <name type="scientific">Pelodictyon phaeoclathratiforme (strain DSM 5477 / BU-1)</name>
    <dbReference type="NCBI Taxonomy" id="324925"/>
    <lineage>
        <taxon>Bacteria</taxon>
        <taxon>Pseudomonadati</taxon>
        <taxon>Chlorobiota</taxon>
        <taxon>Chlorobiia</taxon>
        <taxon>Chlorobiales</taxon>
        <taxon>Chlorobiaceae</taxon>
        <taxon>Chlorobium/Pelodictyon group</taxon>
        <taxon>Pelodictyon</taxon>
    </lineage>
</organism>
<keyword evidence="1" id="KW-0812">Transmembrane</keyword>
<accession>B4SE37</accession>
<reference evidence="2 3" key="1">
    <citation type="submission" date="2008-06" db="EMBL/GenBank/DDBJ databases">
        <title>Complete sequence of Pelodictyon phaeoclathratiforme BU-1.</title>
        <authorList>
            <consortium name="US DOE Joint Genome Institute"/>
            <person name="Lucas S."/>
            <person name="Copeland A."/>
            <person name="Lapidus A."/>
            <person name="Glavina del Rio T."/>
            <person name="Dalin E."/>
            <person name="Tice H."/>
            <person name="Bruce D."/>
            <person name="Goodwin L."/>
            <person name="Pitluck S."/>
            <person name="Schmutz J."/>
            <person name="Larimer F."/>
            <person name="Land M."/>
            <person name="Hauser L."/>
            <person name="Kyrpides N."/>
            <person name="Mikhailova N."/>
            <person name="Liu Z."/>
            <person name="Li T."/>
            <person name="Zhao F."/>
            <person name="Overmann J."/>
            <person name="Bryant D.A."/>
            <person name="Richardson P."/>
        </authorList>
    </citation>
    <scope>NUCLEOTIDE SEQUENCE [LARGE SCALE GENOMIC DNA]</scope>
    <source>
        <strain evidence="3">DSM 5477 / BU-1</strain>
    </source>
</reference>
<dbReference type="AlphaFoldDB" id="B4SE37"/>
<dbReference type="EMBL" id="CP001110">
    <property type="protein sequence ID" value="ACF43028.1"/>
    <property type="molecule type" value="Genomic_DNA"/>
</dbReference>
<feature type="transmembrane region" description="Helical" evidence="1">
    <location>
        <begin position="33"/>
        <end position="57"/>
    </location>
</feature>
<dbReference type="RefSeq" id="WP_012507523.1">
    <property type="nucleotide sequence ID" value="NC_011060.1"/>
</dbReference>
<dbReference type="Proteomes" id="UP000002724">
    <property type="component" value="Chromosome"/>
</dbReference>
<protein>
    <submittedName>
        <fullName evidence="2">Uncharacterized protein</fullName>
    </submittedName>
</protein>
<dbReference type="eggNOG" id="ENOG5033KR6">
    <property type="taxonomic scope" value="Bacteria"/>
</dbReference>
<dbReference type="KEGG" id="pph:Ppha_0733"/>
<feature type="transmembrane region" description="Helical" evidence="1">
    <location>
        <begin position="7"/>
        <end position="27"/>
    </location>
</feature>
<evidence type="ECO:0000256" key="1">
    <source>
        <dbReference type="SAM" id="Phobius"/>
    </source>
</evidence>
<evidence type="ECO:0000313" key="3">
    <source>
        <dbReference type="Proteomes" id="UP000002724"/>
    </source>
</evidence>
<keyword evidence="3" id="KW-1185">Reference proteome</keyword>
<dbReference type="HOGENOM" id="CLU_176977_2_0_10"/>
<gene>
    <name evidence="2" type="ordered locus">Ppha_0733</name>
</gene>